<dbReference type="Proteomes" id="UP000637788">
    <property type="component" value="Unassembled WGS sequence"/>
</dbReference>
<evidence type="ECO:0000313" key="2">
    <source>
        <dbReference type="EMBL" id="GGK67560.1"/>
    </source>
</evidence>
<dbReference type="AlphaFoldDB" id="A0A917QU54"/>
<dbReference type="EMBL" id="BMPQ01000006">
    <property type="protein sequence ID" value="GGK67560.1"/>
    <property type="molecule type" value="Genomic_DNA"/>
</dbReference>
<proteinExistence type="predicted"/>
<reference evidence="2" key="1">
    <citation type="journal article" date="2014" name="Int. J. Syst. Evol. Microbiol.">
        <title>Complete genome sequence of Corynebacterium casei LMG S-19264T (=DSM 44701T), isolated from a smear-ripened cheese.</title>
        <authorList>
            <consortium name="US DOE Joint Genome Institute (JGI-PGF)"/>
            <person name="Walter F."/>
            <person name="Albersmeier A."/>
            <person name="Kalinowski J."/>
            <person name="Ruckert C."/>
        </authorList>
    </citation>
    <scope>NUCLEOTIDE SEQUENCE</scope>
    <source>
        <strain evidence="2">JCM 3035</strain>
    </source>
</reference>
<comment type="caution">
    <text evidence="2">The sequence shown here is derived from an EMBL/GenBank/DDBJ whole genome shotgun (WGS) entry which is preliminary data.</text>
</comment>
<feature type="compositionally biased region" description="Gly residues" evidence="1">
    <location>
        <begin position="1"/>
        <end position="15"/>
    </location>
</feature>
<organism evidence="2 3">
    <name type="scientific">Streptomyces flaveus</name>
    <dbReference type="NCBI Taxonomy" id="66370"/>
    <lineage>
        <taxon>Bacteria</taxon>
        <taxon>Bacillati</taxon>
        <taxon>Actinomycetota</taxon>
        <taxon>Actinomycetes</taxon>
        <taxon>Kitasatosporales</taxon>
        <taxon>Streptomycetaceae</taxon>
        <taxon>Streptomyces</taxon>
        <taxon>Streptomyces aurantiacus group</taxon>
    </lineage>
</organism>
<evidence type="ECO:0000256" key="1">
    <source>
        <dbReference type="SAM" id="MobiDB-lite"/>
    </source>
</evidence>
<feature type="region of interest" description="Disordered" evidence="1">
    <location>
        <begin position="1"/>
        <end position="31"/>
    </location>
</feature>
<evidence type="ECO:0000313" key="3">
    <source>
        <dbReference type="Proteomes" id="UP000637788"/>
    </source>
</evidence>
<protein>
    <submittedName>
        <fullName evidence="2">Uncharacterized protein</fullName>
    </submittedName>
</protein>
<dbReference type="RefSeq" id="WP_189322417.1">
    <property type="nucleotide sequence ID" value="NZ_BMPQ01000006.1"/>
</dbReference>
<accession>A0A917QU54</accession>
<sequence>MSTDGGASGGTGGGPQIHIGSISGGSQAFGDHGKAESVNYTAVPAEPGYGELLTAVRVLRTELGQREERTAESEALGAELAEVEGEIARTGRSAQGPLTRLRDRLAAYGPAAATAASVTAVTQAITQLLG</sequence>
<reference evidence="2" key="2">
    <citation type="submission" date="2020-09" db="EMBL/GenBank/DDBJ databases">
        <authorList>
            <person name="Sun Q."/>
            <person name="Ohkuma M."/>
        </authorList>
    </citation>
    <scope>NUCLEOTIDE SEQUENCE</scope>
    <source>
        <strain evidence="2">JCM 3035</strain>
    </source>
</reference>
<gene>
    <name evidence="2" type="ORF">GCM10010094_30780</name>
</gene>
<keyword evidence="3" id="KW-1185">Reference proteome</keyword>
<name>A0A917QU54_9ACTN</name>